<dbReference type="InterPro" id="IPR050194">
    <property type="entry name" value="Glycosyltransferase_grp1"/>
</dbReference>
<feature type="domain" description="Glycosyltransferase subfamily 4-like N-terminal" evidence="1">
    <location>
        <begin position="15"/>
        <end position="185"/>
    </location>
</feature>
<protein>
    <submittedName>
        <fullName evidence="2">N-acetylgalactosamine-N, N'-diacetylbacillosaminyl-diphospho-undecaprenol 4-alpha-N-acetylgalactosaminyltransferase</fullName>
    </submittedName>
</protein>
<name>A0ABP9VMD4_9BACT</name>
<evidence type="ECO:0000313" key="2">
    <source>
        <dbReference type="EMBL" id="GAA5506327.1"/>
    </source>
</evidence>
<dbReference type="Pfam" id="PF13692">
    <property type="entry name" value="Glyco_trans_1_4"/>
    <property type="match status" value="1"/>
</dbReference>
<dbReference type="EMBL" id="BAABRO010000003">
    <property type="protein sequence ID" value="GAA5506327.1"/>
    <property type="molecule type" value="Genomic_DNA"/>
</dbReference>
<keyword evidence="3" id="KW-1185">Reference proteome</keyword>
<dbReference type="PANTHER" id="PTHR45947">
    <property type="entry name" value="SULFOQUINOVOSYL TRANSFERASE SQD2"/>
    <property type="match status" value="1"/>
</dbReference>
<dbReference type="Proteomes" id="UP001416858">
    <property type="component" value="Unassembled WGS sequence"/>
</dbReference>
<dbReference type="Gene3D" id="3.40.50.2000">
    <property type="entry name" value="Glycogen Phosphorylase B"/>
    <property type="match status" value="2"/>
</dbReference>
<dbReference type="CDD" id="cd03811">
    <property type="entry name" value="GT4_GT28_WabH-like"/>
    <property type="match status" value="1"/>
</dbReference>
<dbReference type="InterPro" id="IPR028098">
    <property type="entry name" value="Glyco_trans_4-like_N"/>
</dbReference>
<comment type="caution">
    <text evidence="2">The sequence shown here is derived from an EMBL/GenBank/DDBJ whole genome shotgun (WGS) entry which is preliminary data.</text>
</comment>
<accession>A0ABP9VMD4</accession>
<dbReference type="PANTHER" id="PTHR45947:SF3">
    <property type="entry name" value="SULFOQUINOVOSYL TRANSFERASE SQD2"/>
    <property type="match status" value="1"/>
</dbReference>
<evidence type="ECO:0000259" key="1">
    <source>
        <dbReference type="Pfam" id="PF13439"/>
    </source>
</evidence>
<dbReference type="RefSeq" id="WP_345683283.1">
    <property type="nucleotide sequence ID" value="NZ_BAABRO010000003.1"/>
</dbReference>
<evidence type="ECO:0000313" key="3">
    <source>
        <dbReference type="Proteomes" id="UP001416858"/>
    </source>
</evidence>
<dbReference type="Pfam" id="PF13439">
    <property type="entry name" value="Glyco_transf_4"/>
    <property type="match status" value="1"/>
</dbReference>
<dbReference type="SUPFAM" id="SSF53756">
    <property type="entry name" value="UDP-Glycosyltransferase/glycogen phosphorylase"/>
    <property type="match status" value="1"/>
</dbReference>
<gene>
    <name evidence="2" type="primary">pglJ</name>
    <name evidence="2" type="ORF">Rcae01_01779</name>
</gene>
<reference evidence="2 3" key="1">
    <citation type="submission" date="2024-02" db="EMBL/GenBank/DDBJ databases">
        <title>Rhodopirellula caenicola NBRC 110016.</title>
        <authorList>
            <person name="Ichikawa N."/>
            <person name="Katano-Makiyama Y."/>
            <person name="Hidaka K."/>
        </authorList>
    </citation>
    <scope>NUCLEOTIDE SEQUENCE [LARGE SCALE GENOMIC DNA]</scope>
    <source>
        <strain evidence="2 3">NBRC 110016</strain>
    </source>
</reference>
<sequence>MRKRVLLMISSMRGGGSERQTLLLLRHLDRARFEPHLYVIERAGDLMSEVPRDVPVHSFADVQRPSQVYFPGRILRQQIAHLRELLIKEKIDVVYDRTFAMSLIAAPACQRLGIPRISTIVSPPDRALPLVEKRFVRWKRWRLSSAYRQARTVVAVSRVAARSAEKYYKLFPDSVTVVPNPVDRDDLLLKAAHATPHQSDHVTMVCVGRMTSEKGHADLIHAVAHAEADWPAGVPLLRLVMVGDGPLRSELQQLATAKVKRHRIDFVGVDANSAAHIAAADALVLPSRFEGMPNVVLEAMALGTPVIATRAGGTIELMDQEPTMLMADPGKPLSLASAIRDFVRDREAAKLRANTALRYVRDFHDVNQTTRRIESLFSS</sequence>
<organism evidence="2 3">
    <name type="scientific">Novipirellula caenicola</name>
    <dbReference type="NCBI Taxonomy" id="1536901"/>
    <lineage>
        <taxon>Bacteria</taxon>
        <taxon>Pseudomonadati</taxon>
        <taxon>Planctomycetota</taxon>
        <taxon>Planctomycetia</taxon>
        <taxon>Pirellulales</taxon>
        <taxon>Pirellulaceae</taxon>
        <taxon>Novipirellula</taxon>
    </lineage>
</organism>
<proteinExistence type="predicted"/>